<feature type="signal peptide" evidence="1">
    <location>
        <begin position="1"/>
        <end position="23"/>
    </location>
</feature>
<accession>A0AAD9MRW9</accession>
<proteinExistence type="predicted"/>
<dbReference type="Pfam" id="PF00024">
    <property type="entry name" value="PAN_1"/>
    <property type="match status" value="1"/>
</dbReference>
<keyword evidence="1" id="KW-0732">Signal</keyword>
<protein>
    <recommendedName>
        <fullName evidence="2">Apple domain-containing protein</fullName>
    </recommendedName>
</protein>
<evidence type="ECO:0000259" key="2">
    <source>
        <dbReference type="Pfam" id="PF00024"/>
    </source>
</evidence>
<gene>
    <name evidence="3" type="ORF">LSH36_870g00002</name>
</gene>
<dbReference type="Proteomes" id="UP001208570">
    <property type="component" value="Unassembled WGS sequence"/>
</dbReference>
<comment type="caution">
    <text evidence="3">The sequence shown here is derived from an EMBL/GenBank/DDBJ whole genome shotgun (WGS) entry which is preliminary data.</text>
</comment>
<dbReference type="EMBL" id="JAODUP010000870">
    <property type="protein sequence ID" value="KAK2143185.1"/>
    <property type="molecule type" value="Genomic_DNA"/>
</dbReference>
<keyword evidence="4" id="KW-1185">Reference proteome</keyword>
<evidence type="ECO:0000256" key="1">
    <source>
        <dbReference type="SAM" id="SignalP"/>
    </source>
</evidence>
<reference evidence="3" key="1">
    <citation type="journal article" date="2023" name="Mol. Biol. Evol.">
        <title>Third-Generation Sequencing Reveals the Adaptive Role of the Epigenome in Three Deep-Sea Polychaetes.</title>
        <authorList>
            <person name="Perez M."/>
            <person name="Aroh O."/>
            <person name="Sun Y."/>
            <person name="Lan Y."/>
            <person name="Juniper S.K."/>
            <person name="Young C.R."/>
            <person name="Angers B."/>
            <person name="Qian P.Y."/>
        </authorList>
    </citation>
    <scope>NUCLEOTIDE SEQUENCE</scope>
    <source>
        <strain evidence="3">P08H-3</strain>
    </source>
</reference>
<evidence type="ECO:0000313" key="3">
    <source>
        <dbReference type="EMBL" id="KAK2143185.1"/>
    </source>
</evidence>
<evidence type="ECO:0000313" key="4">
    <source>
        <dbReference type="Proteomes" id="UP001208570"/>
    </source>
</evidence>
<organism evidence="3 4">
    <name type="scientific">Paralvinella palmiformis</name>
    <dbReference type="NCBI Taxonomy" id="53620"/>
    <lineage>
        <taxon>Eukaryota</taxon>
        <taxon>Metazoa</taxon>
        <taxon>Spiralia</taxon>
        <taxon>Lophotrochozoa</taxon>
        <taxon>Annelida</taxon>
        <taxon>Polychaeta</taxon>
        <taxon>Sedentaria</taxon>
        <taxon>Canalipalpata</taxon>
        <taxon>Terebellida</taxon>
        <taxon>Terebelliformia</taxon>
        <taxon>Alvinellidae</taxon>
        <taxon>Paralvinella</taxon>
    </lineage>
</organism>
<dbReference type="AlphaFoldDB" id="A0AAD9MRW9"/>
<name>A0AAD9MRW9_9ANNE</name>
<feature type="chain" id="PRO_5042268936" description="Apple domain-containing protein" evidence="1">
    <location>
        <begin position="24"/>
        <end position="196"/>
    </location>
</feature>
<dbReference type="InterPro" id="IPR003609">
    <property type="entry name" value="Pan_app"/>
</dbReference>
<sequence>MLSRKRYPGFAILFVLYFNRANSLSVDYMSFKAIYGNNVISGIPSLKIIDETSEQHCFMSCGMADSCQGYNYFAKESLCELLQSACQHGQQVISSGNVYMERLDKRFCKDQNTCYVYGNGTWDEGFEFCEVLHPDARMIHEYSEDDYCRSRRKRAYFFWEPVASQQHWHRHILPTACQQFEHIAAGTNRNHVKMRR</sequence>
<feature type="domain" description="Apple" evidence="2">
    <location>
        <begin position="36"/>
        <end position="94"/>
    </location>
</feature>